<dbReference type="Gene3D" id="3.40.395.10">
    <property type="entry name" value="Adenoviral Proteinase, Chain A"/>
    <property type="match status" value="1"/>
</dbReference>
<dbReference type="SUPFAM" id="SSF53098">
    <property type="entry name" value="Ribonuclease H-like"/>
    <property type="match status" value="1"/>
</dbReference>
<feature type="domain" description="Integrase catalytic" evidence="4">
    <location>
        <begin position="1"/>
        <end position="102"/>
    </location>
</feature>
<dbReference type="Pfam" id="PF02902">
    <property type="entry name" value="Peptidase_C48"/>
    <property type="match status" value="1"/>
</dbReference>
<gene>
    <name evidence="6" type="primary">LOC100211930</name>
</gene>
<dbReference type="SUPFAM" id="SSF54001">
    <property type="entry name" value="Cysteine proteinases"/>
    <property type="match status" value="1"/>
</dbReference>
<keyword evidence="2" id="KW-0645">Protease</keyword>
<dbReference type="PROSITE" id="PS50994">
    <property type="entry name" value="INTEGRASE"/>
    <property type="match status" value="1"/>
</dbReference>
<evidence type="ECO:0000256" key="2">
    <source>
        <dbReference type="ARBA" id="ARBA00022670"/>
    </source>
</evidence>
<dbReference type="GeneID" id="100211930"/>
<protein>
    <submittedName>
        <fullName evidence="6">Uncharacterized protein LOC100211930 isoform X2</fullName>
    </submittedName>
</protein>
<reference evidence="6" key="1">
    <citation type="submission" date="2025-08" db="UniProtKB">
        <authorList>
            <consortium name="RefSeq"/>
        </authorList>
    </citation>
    <scope>IDENTIFICATION</scope>
</reference>
<evidence type="ECO:0000256" key="1">
    <source>
        <dbReference type="ARBA" id="ARBA00005234"/>
    </source>
</evidence>
<dbReference type="InterPro" id="IPR038765">
    <property type="entry name" value="Papain-like_cys_pep_sf"/>
</dbReference>
<evidence type="ECO:0000313" key="5">
    <source>
        <dbReference type="Proteomes" id="UP001652625"/>
    </source>
</evidence>
<dbReference type="InterPro" id="IPR036397">
    <property type="entry name" value="RNaseH_sf"/>
</dbReference>
<evidence type="ECO:0000256" key="3">
    <source>
        <dbReference type="ARBA" id="ARBA00022801"/>
    </source>
</evidence>
<evidence type="ECO:0000313" key="6">
    <source>
        <dbReference type="RefSeq" id="XP_065674421.1"/>
    </source>
</evidence>
<name>A0ABM4DIT2_HYDVU</name>
<dbReference type="RefSeq" id="XP_065674421.1">
    <property type="nucleotide sequence ID" value="XM_065818349.1"/>
</dbReference>
<keyword evidence="5" id="KW-1185">Reference proteome</keyword>
<comment type="similarity">
    <text evidence="1">Belongs to the peptidase C48 family.</text>
</comment>
<dbReference type="PANTHER" id="PTHR37984:SF15">
    <property type="entry name" value="INTEGRASE CATALYTIC DOMAIN-CONTAINING PROTEIN"/>
    <property type="match status" value="1"/>
</dbReference>
<evidence type="ECO:0000259" key="4">
    <source>
        <dbReference type="PROSITE" id="PS50994"/>
    </source>
</evidence>
<dbReference type="Proteomes" id="UP001652625">
    <property type="component" value="Chromosome 14"/>
</dbReference>
<dbReference type="InterPro" id="IPR050951">
    <property type="entry name" value="Retrovirus_Pol_polyprotein"/>
</dbReference>
<proteinExistence type="inferred from homology"/>
<dbReference type="InterPro" id="IPR012337">
    <property type="entry name" value="RNaseH-like_sf"/>
</dbReference>
<dbReference type="Gene3D" id="3.30.420.10">
    <property type="entry name" value="Ribonuclease H-like superfamily/Ribonuclease H"/>
    <property type="match status" value="1"/>
</dbReference>
<dbReference type="InterPro" id="IPR003653">
    <property type="entry name" value="Peptidase_C48_C"/>
</dbReference>
<accession>A0ABM4DIT2</accession>
<sequence length="462" mass="53048">MVFRFGACYILLHDQGREFCNKLVEDLLLILNMESAKTSAYHPQTNGLTERLTQTLITHLMKLVNNEANDWDELLDPVAFAYRINKQASTKYSPFEIMYGVKAQIPIDLENQTREVFQWDTKIDEAKQGLRMKDFAEKIGAKRNAAKENIAMAQNIQKKRYDIKHSSQKFAVGDKVLKCNRRKDTRMRDKLAQRFHGPYTIIEVLDKGVYRLQDKKRILKQTVNGINLKRWSEQRDTAMSNQSDASDQNNDEVIATETIDNQQMVSKSEYWISKYNLTIGDKQILFSNAWLNDRIIDAVNKMVSTHLGNKNIQSTLLVQTRSGFKAVTCESIIIFHDVNHWVTTACIDREVLYLDSLHGSVSNYVKTQMRQLYFNFVNTEGFLPVTVVPCALQPNASDCGVYAAAFAFQLVIYGKDGTTQTFKNKMMRSHLISCLETSIIKPFPITILRKGEKNKAMQTIHI</sequence>
<dbReference type="InterPro" id="IPR001584">
    <property type="entry name" value="Integrase_cat-core"/>
</dbReference>
<keyword evidence="3" id="KW-0378">Hydrolase</keyword>
<dbReference type="PANTHER" id="PTHR37984">
    <property type="entry name" value="PROTEIN CBG26694"/>
    <property type="match status" value="1"/>
</dbReference>
<organism evidence="5 6">
    <name type="scientific">Hydra vulgaris</name>
    <name type="common">Hydra</name>
    <name type="synonym">Hydra attenuata</name>
    <dbReference type="NCBI Taxonomy" id="6087"/>
    <lineage>
        <taxon>Eukaryota</taxon>
        <taxon>Metazoa</taxon>
        <taxon>Cnidaria</taxon>
        <taxon>Hydrozoa</taxon>
        <taxon>Hydroidolina</taxon>
        <taxon>Anthoathecata</taxon>
        <taxon>Aplanulata</taxon>
        <taxon>Hydridae</taxon>
        <taxon>Hydra</taxon>
    </lineage>
</organism>